<evidence type="ECO:0000256" key="7">
    <source>
        <dbReference type="ARBA" id="ARBA00023002"/>
    </source>
</evidence>
<keyword evidence="7" id="KW-0560">Oxidoreductase</keyword>
<protein>
    <recommendedName>
        <fullName evidence="10">Cytochrome c oxidase subunit 4</fullName>
    </recommendedName>
</protein>
<evidence type="ECO:0000256" key="3">
    <source>
        <dbReference type="ARBA" id="ARBA00022692"/>
    </source>
</evidence>
<comment type="similarity">
    <text evidence="2 10">Belongs to the cytochrome c oxidase IV family.</text>
</comment>
<comment type="subcellular location">
    <subcellularLocation>
        <location evidence="1 10">Mitochondrion inner membrane</location>
        <topology evidence="1 10">Single-pass membrane protein</topology>
    </subcellularLocation>
</comment>
<dbReference type="InterPro" id="IPR004203">
    <property type="entry name" value="Cyt_c_oxidase_su4_fam"/>
</dbReference>
<keyword evidence="8 10" id="KW-0496">Mitochondrion</keyword>
<dbReference type="Pfam" id="PF02936">
    <property type="entry name" value="COX4"/>
    <property type="match status" value="1"/>
</dbReference>
<reference evidence="12 13" key="1">
    <citation type="submission" date="2023-09" db="EMBL/GenBank/DDBJ databases">
        <title>Nesidiocoris tenuis whole genome shotgun sequence.</title>
        <authorList>
            <person name="Shibata T."/>
            <person name="Shimoda M."/>
            <person name="Kobayashi T."/>
            <person name="Uehara T."/>
        </authorList>
    </citation>
    <scope>NUCLEOTIDE SEQUENCE [LARGE SCALE GENOMIC DNA]</scope>
    <source>
        <strain evidence="12 13">Japan</strain>
    </source>
</reference>
<sequence>MLAARSLVRLSLSLGKGRMCTALSTKIGAHHNYSRCHDVRHQIRGLASSSPAESVNVYPNKIGNREVVGYGMNGKAEYVDSITFPYPAVRFQEINADFKALKEKEKGSWRMLTRTEKKCLYRISFCQTLAEVTAPTGEWKLIIGSALISISVALWLYMLVVFMVQTELPETFEPERQVAQLKRMIDLRVNPIEGISSKWDYDNNNWKGLPPKTPKKKERKPQEDED</sequence>
<dbReference type="PANTHER" id="PTHR10707">
    <property type="entry name" value="CYTOCHROME C OXIDASE SUBUNIT IV"/>
    <property type="match status" value="1"/>
</dbReference>
<dbReference type="SUPFAM" id="SSF81406">
    <property type="entry name" value="Mitochondrial cytochrome c oxidase subunit IV"/>
    <property type="match status" value="1"/>
</dbReference>
<dbReference type="PANTHER" id="PTHR10707:SF10">
    <property type="entry name" value="CYTOCHROME C OXIDASE SUBUNIT 4"/>
    <property type="match status" value="1"/>
</dbReference>
<proteinExistence type="inferred from homology"/>
<dbReference type="Gene3D" id="1.10.442.10">
    <property type="entry name" value="Cytochrome c oxidase subunit IV"/>
    <property type="match status" value="1"/>
</dbReference>
<dbReference type="EMBL" id="AP028915">
    <property type="protein sequence ID" value="BES96289.1"/>
    <property type="molecule type" value="Genomic_DNA"/>
</dbReference>
<feature type="region of interest" description="Disordered" evidence="11">
    <location>
        <begin position="202"/>
        <end position="226"/>
    </location>
</feature>
<comment type="pathway">
    <text evidence="10">Energy metabolism; oxidative phosphorylation.</text>
</comment>
<gene>
    <name evidence="12" type="ORF">NTJ_09098</name>
</gene>
<evidence type="ECO:0000256" key="8">
    <source>
        <dbReference type="ARBA" id="ARBA00023128"/>
    </source>
</evidence>
<keyword evidence="6 10" id="KW-1133">Transmembrane helix</keyword>
<comment type="subunit">
    <text evidence="10">Component of the cytochrome c oxidase (complex IV, CIV), a multisubunit enzyme composed of 14 subunits.</text>
</comment>
<evidence type="ECO:0000256" key="6">
    <source>
        <dbReference type="ARBA" id="ARBA00022989"/>
    </source>
</evidence>
<evidence type="ECO:0000256" key="4">
    <source>
        <dbReference type="ARBA" id="ARBA00022792"/>
    </source>
</evidence>
<keyword evidence="9 10" id="KW-0472">Membrane</keyword>
<evidence type="ECO:0000313" key="12">
    <source>
        <dbReference type="EMBL" id="BES96289.1"/>
    </source>
</evidence>
<keyword evidence="4 10" id="KW-0999">Mitochondrion inner membrane</keyword>
<evidence type="ECO:0000256" key="2">
    <source>
        <dbReference type="ARBA" id="ARBA00008135"/>
    </source>
</evidence>
<dbReference type="PRINTS" id="PR01873">
    <property type="entry name" value="CYTCOXIDASE4"/>
</dbReference>
<dbReference type="Proteomes" id="UP001307889">
    <property type="component" value="Chromosome 7"/>
</dbReference>
<evidence type="ECO:0000256" key="1">
    <source>
        <dbReference type="ARBA" id="ARBA00004434"/>
    </source>
</evidence>
<evidence type="ECO:0000256" key="9">
    <source>
        <dbReference type="ARBA" id="ARBA00023136"/>
    </source>
</evidence>
<evidence type="ECO:0000313" key="13">
    <source>
        <dbReference type="Proteomes" id="UP001307889"/>
    </source>
</evidence>
<evidence type="ECO:0000256" key="10">
    <source>
        <dbReference type="RuleBase" id="RU367145"/>
    </source>
</evidence>
<dbReference type="CDD" id="cd00922">
    <property type="entry name" value="Cyt_c_Oxidase_IV"/>
    <property type="match status" value="1"/>
</dbReference>
<feature type="transmembrane region" description="Helical" evidence="10">
    <location>
        <begin position="141"/>
        <end position="164"/>
    </location>
</feature>
<comment type="function">
    <text evidence="10">Component of the cytochrome c oxidase, the last enzyme in the mitochondrial electron transport chain which drives oxidative phosphorylation.</text>
</comment>
<keyword evidence="3 10" id="KW-0812">Transmembrane</keyword>
<dbReference type="InterPro" id="IPR013288">
    <property type="entry name" value="Cyt_c_oxidase_su4"/>
</dbReference>
<keyword evidence="5" id="KW-0809">Transit peptide</keyword>
<organism evidence="12 13">
    <name type="scientific">Nesidiocoris tenuis</name>
    <dbReference type="NCBI Taxonomy" id="355587"/>
    <lineage>
        <taxon>Eukaryota</taxon>
        <taxon>Metazoa</taxon>
        <taxon>Ecdysozoa</taxon>
        <taxon>Arthropoda</taxon>
        <taxon>Hexapoda</taxon>
        <taxon>Insecta</taxon>
        <taxon>Pterygota</taxon>
        <taxon>Neoptera</taxon>
        <taxon>Paraneoptera</taxon>
        <taxon>Hemiptera</taxon>
        <taxon>Heteroptera</taxon>
        <taxon>Panheteroptera</taxon>
        <taxon>Cimicomorpha</taxon>
        <taxon>Miridae</taxon>
        <taxon>Dicyphina</taxon>
        <taxon>Nesidiocoris</taxon>
    </lineage>
</organism>
<accession>A0ABN7AXN3</accession>
<evidence type="ECO:0000256" key="11">
    <source>
        <dbReference type="SAM" id="MobiDB-lite"/>
    </source>
</evidence>
<name>A0ABN7AXN3_9HEMI</name>
<evidence type="ECO:0000256" key="5">
    <source>
        <dbReference type="ARBA" id="ARBA00022946"/>
    </source>
</evidence>
<dbReference type="InterPro" id="IPR036639">
    <property type="entry name" value="Cyt_c_oxidase_su4_sf"/>
</dbReference>
<keyword evidence="13" id="KW-1185">Reference proteome</keyword>